<dbReference type="InterPro" id="IPR037066">
    <property type="entry name" value="Plug_dom_sf"/>
</dbReference>
<keyword evidence="3 8" id="KW-1134">Transmembrane beta strand</keyword>
<keyword evidence="12" id="KW-1185">Reference proteome</keyword>
<evidence type="ECO:0000313" key="11">
    <source>
        <dbReference type="EMBL" id="PVX52326.1"/>
    </source>
</evidence>
<organism evidence="11 12">
    <name type="scientific">Balneicella halophila</name>
    <dbReference type="NCBI Taxonomy" id="1537566"/>
    <lineage>
        <taxon>Bacteria</taxon>
        <taxon>Pseudomonadati</taxon>
        <taxon>Bacteroidota</taxon>
        <taxon>Bacteroidia</taxon>
        <taxon>Bacteroidales</taxon>
        <taxon>Balneicellaceae</taxon>
        <taxon>Balneicella</taxon>
    </lineage>
</organism>
<name>A0A7L4URD5_BALHA</name>
<evidence type="ECO:0000256" key="9">
    <source>
        <dbReference type="SAM" id="SignalP"/>
    </source>
</evidence>
<keyword evidence="6 8" id="KW-0472">Membrane</keyword>
<evidence type="ECO:0000256" key="2">
    <source>
        <dbReference type="ARBA" id="ARBA00022448"/>
    </source>
</evidence>
<dbReference type="Pfam" id="PF07715">
    <property type="entry name" value="Plug"/>
    <property type="match status" value="1"/>
</dbReference>
<evidence type="ECO:0000259" key="10">
    <source>
        <dbReference type="Pfam" id="PF07715"/>
    </source>
</evidence>
<dbReference type="SUPFAM" id="SSF49464">
    <property type="entry name" value="Carboxypeptidase regulatory domain-like"/>
    <property type="match status" value="1"/>
</dbReference>
<comment type="similarity">
    <text evidence="8">Belongs to the TonB-dependent receptor family.</text>
</comment>
<protein>
    <submittedName>
        <fullName evidence="11">Outer membrane receptor protein involved in Fe transport</fullName>
    </submittedName>
</protein>
<dbReference type="InterPro" id="IPR039426">
    <property type="entry name" value="TonB-dep_rcpt-like"/>
</dbReference>
<dbReference type="InterPro" id="IPR036942">
    <property type="entry name" value="Beta-barrel_TonB_sf"/>
</dbReference>
<evidence type="ECO:0000256" key="4">
    <source>
        <dbReference type="ARBA" id="ARBA00022692"/>
    </source>
</evidence>
<reference evidence="11 12" key="1">
    <citation type="submission" date="2018-05" db="EMBL/GenBank/DDBJ databases">
        <title>Genomic Encyclopedia of Type Strains, Phase IV (KMG-IV): sequencing the most valuable type-strain genomes for metagenomic binning, comparative biology and taxonomic classification.</title>
        <authorList>
            <person name="Goeker M."/>
        </authorList>
    </citation>
    <scope>NUCLEOTIDE SEQUENCE [LARGE SCALE GENOMIC DNA]</scope>
    <source>
        <strain evidence="11 12">DSM 28579</strain>
    </source>
</reference>
<evidence type="ECO:0000256" key="7">
    <source>
        <dbReference type="ARBA" id="ARBA00023237"/>
    </source>
</evidence>
<keyword evidence="11" id="KW-0675">Receptor</keyword>
<dbReference type="SUPFAM" id="SSF56935">
    <property type="entry name" value="Porins"/>
    <property type="match status" value="1"/>
</dbReference>
<dbReference type="Pfam" id="PF13715">
    <property type="entry name" value="CarbopepD_reg_2"/>
    <property type="match status" value="1"/>
</dbReference>
<dbReference type="GO" id="GO:0009279">
    <property type="term" value="C:cell outer membrane"/>
    <property type="evidence" value="ECO:0007669"/>
    <property type="project" value="UniProtKB-SubCell"/>
</dbReference>
<dbReference type="EMBL" id="QENZ01000003">
    <property type="protein sequence ID" value="PVX52326.1"/>
    <property type="molecule type" value="Genomic_DNA"/>
</dbReference>
<dbReference type="Proteomes" id="UP000251835">
    <property type="component" value="Unassembled WGS sequence"/>
</dbReference>
<dbReference type="PANTHER" id="PTHR30069">
    <property type="entry name" value="TONB-DEPENDENT OUTER MEMBRANE RECEPTOR"/>
    <property type="match status" value="1"/>
</dbReference>
<evidence type="ECO:0000256" key="6">
    <source>
        <dbReference type="ARBA" id="ARBA00023136"/>
    </source>
</evidence>
<sequence>MKNVIICLFLLFLSSISFAQEKVTLSGVVTDQNSGEKILGANVFVLNNDLGTVTNDYGYYSLDLKPGKYEIEISYIGYETQVVEIEIKDKKRLDFELRVSNYMLDEVEVVANSNVANIRRPQMSVNTMSVNTIKAMPVVLGEVDVIKSLIQLPGVSNAGEGASGFNVRGGAADQNLILLDGATLYSSSHLFGFFSIFNPDAIRNIKLYKGGIPAKYGSRVSSVLDIYQKDGNSNKFHLTGGIGVISSRLLAEGPIVKGKSSFLVGGRSSYAHLFLKLTDDYKDNSAYFYDLNTKLNYKINKMNTLYLSGYFGRDVFRLNDDLENIFGNSLVNLRWNHLFSDKLFSNLSLIYSDYYYGLELGFVGFEWESSIKNFNLKYDFNHYLNHKLTLNYGVQGIYYDFHPGKISPSNETSTIKEKEIANKYAIEGGAYLDIEHKLSEKLALTYGLRFSYFAKIGAENINLYTDNKPVVFDTAQQIYEKATPIGEESFDSNEVIKGYNDLEPRISLAYAFNDNNSIKASYNRMAQYMHLISNTSAPTPLDVWTPSGKYIKPQLVDLYAIGYAKNFLDDTYSLEVESYYKKLKNRLDYIDGADLVGNEAIEQVILSAEGRAYGLECYFRKNKGRLTGWASYTLSRAEQRVKPRNDLETGINNGEWYRANYDKTHDLTVTGMYRLNKKWSFSASFTLQSGMPTTYPKNKYIYGDITIPNYGLRNEEQLPAYHRLDISATFSPATHKNKRWKGEWVFGIYNLYNRMNAQSITFRQDTETGKNEAVKLSIFGIVPSVTYNFKF</sequence>
<proteinExistence type="inferred from homology"/>
<comment type="caution">
    <text evidence="11">The sequence shown here is derived from an EMBL/GenBank/DDBJ whole genome shotgun (WGS) entry which is preliminary data.</text>
</comment>
<dbReference type="RefSeq" id="WP_116495865.1">
    <property type="nucleotide sequence ID" value="NZ_QENZ01000003.1"/>
</dbReference>
<evidence type="ECO:0000256" key="3">
    <source>
        <dbReference type="ARBA" id="ARBA00022452"/>
    </source>
</evidence>
<keyword evidence="7 8" id="KW-0998">Cell outer membrane</keyword>
<dbReference type="InterPro" id="IPR008969">
    <property type="entry name" value="CarboxyPept-like_regulatory"/>
</dbReference>
<feature type="chain" id="PRO_5029907052" evidence="9">
    <location>
        <begin position="20"/>
        <end position="791"/>
    </location>
</feature>
<accession>A0A7L4URD5</accession>
<dbReference type="GO" id="GO:0015344">
    <property type="term" value="F:siderophore uptake transmembrane transporter activity"/>
    <property type="evidence" value="ECO:0007669"/>
    <property type="project" value="TreeGrafter"/>
</dbReference>
<comment type="subcellular location">
    <subcellularLocation>
        <location evidence="1 8">Cell outer membrane</location>
        <topology evidence="1 8">Multi-pass membrane protein</topology>
    </subcellularLocation>
</comment>
<dbReference type="PROSITE" id="PS52016">
    <property type="entry name" value="TONB_DEPENDENT_REC_3"/>
    <property type="match status" value="1"/>
</dbReference>
<evidence type="ECO:0000256" key="8">
    <source>
        <dbReference type="PROSITE-ProRule" id="PRU01360"/>
    </source>
</evidence>
<evidence type="ECO:0000256" key="5">
    <source>
        <dbReference type="ARBA" id="ARBA00022729"/>
    </source>
</evidence>
<dbReference type="Gene3D" id="2.170.130.10">
    <property type="entry name" value="TonB-dependent receptor, plug domain"/>
    <property type="match status" value="1"/>
</dbReference>
<dbReference type="AlphaFoldDB" id="A0A7L4URD5"/>
<gene>
    <name evidence="11" type="ORF">C7377_0640</name>
</gene>
<dbReference type="GO" id="GO:0044718">
    <property type="term" value="P:siderophore transmembrane transport"/>
    <property type="evidence" value="ECO:0007669"/>
    <property type="project" value="TreeGrafter"/>
</dbReference>
<keyword evidence="2 8" id="KW-0813">Transport</keyword>
<feature type="signal peptide" evidence="9">
    <location>
        <begin position="1"/>
        <end position="19"/>
    </location>
</feature>
<dbReference type="Gene3D" id="2.40.170.20">
    <property type="entry name" value="TonB-dependent receptor, beta-barrel domain"/>
    <property type="match status" value="1"/>
</dbReference>
<evidence type="ECO:0000256" key="1">
    <source>
        <dbReference type="ARBA" id="ARBA00004571"/>
    </source>
</evidence>
<evidence type="ECO:0000313" key="12">
    <source>
        <dbReference type="Proteomes" id="UP000251835"/>
    </source>
</evidence>
<keyword evidence="5 9" id="KW-0732">Signal</keyword>
<dbReference type="OrthoDB" id="9803050at2"/>
<dbReference type="Gene3D" id="2.60.40.1120">
    <property type="entry name" value="Carboxypeptidase-like, regulatory domain"/>
    <property type="match status" value="1"/>
</dbReference>
<keyword evidence="4 8" id="KW-0812">Transmembrane</keyword>
<feature type="domain" description="TonB-dependent receptor plug" evidence="10">
    <location>
        <begin position="141"/>
        <end position="219"/>
    </location>
</feature>
<dbReference type="InterPro" id="IPR012910">
    <property type="entry name" value="Plug_dom"/>
</dbReference>
<dbReference type="PANTHER" id="PTHR30069:SF29">
    <property type="entry name" value="HEMOGLOBIN AND HEMOGLOBIN-HAPTOGLOBIN-BINDING PROTEIN 1-RELATED"/>
    <property type="match status" value="1"/>
</dbReference>